<name>A0A6J4GZD3_9FLAO</name>
<keyword evidence="1" id="KW-0732">Signal</keyword>
<organism evidence="2 3">
    <name type="scientific">Flavobacterium bizetiae</name>
    <dbReference type="NCBI Taxonomy" id="2704140"/>
    <lineage>
        <taxon>Bacteria</taxon>
        <taxon>Pseudomonadati</taxon>
        <taxon>Bacteroidota</taxon>
        <taxon>Flavobacteriia</taxon>
        <taxon>Flavobacteriales</taxon>
        <taxon>Flavobacteriaceae</taxon>
        <taxon>Flavobacterium</taxon>
    </lineage>
</organism>
<dbReference type="RefSeq" id="WP_173973066.1">
    <property type="nucleotide sequence ID" value="NZ_CADCSU010000183.1"/>
</dbReference>
<feature type="chain" id="PRO_5027116110" evidence="1">
    <location>
        <begin position="20"/>
        <end position="318"/>
    </location>
</feature>
<dbReference type="AlphaFoldDB" id="A0A6J4GZD3"/>
<evidence type="ECO:0000256" key="1">
    <source>
        <dbReference type="SAM" id="SignalP"/>
    </source>
</evidence>
<accession>A0A6J4GZD3</accession>
<reference evidence="2 3" key="1">
    <citation type="submission" date="2020-02" db="EMBL/GenBank/DDBJ databases">
        <authorList>
            <person name="Criscuolo A."/>
        </authorList>
    </citation>
    <scope>NUCLEOTIDE SEQUENCE [LARGE SCALE GENOMIC DNA]</scope>
    <source>
        <strain evidence="2">CIP105534</strain>
    </source>
</reference>
<gene>
    <name evidence="2" type="ORF">FLA105534_04588</name>
</gene>
<sequence>MRPTYLSVLFFLITAVSFAQDDLIQLKSVSDTILNPKRTLQMADPFDGLKTMQKLFPGKLYKLSDNNTFLSWKCKNCKPSAYTDVNGVEGDQMFPYKEGVATRLLDNISYTDSKVNQFKLLFFNHSDYDADGLQTGRFSGGLIGVAKFAKNDNVWQMRSFQPAIAAFGAFSRAPSPKLVEIGDDQYAFTLVHSNGGAGAPYYDYLYLIVGFNGKYQPLMEVGNYRLSNTGNGSNWSSTYKVVNDNNKKYFRDIVITTTGFYTKFKGGDDEYEVDMPEEVSEMAKTKKQFNFSIERHFSFKGKWYNAVGKSIVKFSNVK</sequence>
<evidence type="ECO:0000313" key="2">
    <source>
        <dbReference type="EMBL" id="CAA9203361.1"/>
    </source>
</evidence>
<protein>
    <submittedName>
        <fullName evidence="2">Uncharacterized protein</fullName>
    </submittedName>
</protein>
<dbReference type="Proteomes" id="UP000479938">
    <property type="component" value="Unassembled WGS sequence"/>
</dbReference>
<feature type="signal peptide" evidence="1">
    <location>
        <begin position="1"/>
        <end position="19"/>
    </location>
</feature>
<proteinExistence type="predicted"/>
<dbReference type="EMBL" id="CADCSU010000183">
    <property type="protein sequence ID" value="CAA9203361.1"/>
    <property type="molecule type" value="Genomic_DNA"/>
</dbReference>
<keyword evidence="3" id="KW-1185">Reference proteome</keyword>
<evidence type="ECO:0000313" key="3">
    <source>
        <dbReference type="Proteomes" id="UP000479938"/>
    </source>
</evidence>